<accession>A0A0F8YEU8</accession>
<gene>
    <name evidence="1" type="ORF">LCGC14_2828400</name>
</gene>
<dbReference type="EMBL" id="LAZR01053802">
    <property type="protein sequence ID" value="KKK79948.1"/>
    <property type="molecule type" value="Genomic_DNA"/>
</dbReference>
<comment type="caution">
    <text evidence="1">The sequence shown here is derived from an EMBL/GenBank/DDBJ whole genome shotgun (WGS) entry which is preliminary data.</text>
</comment>
<proteinExistence type="predicted"/>
<protein>
    <submittedName>
        <fullName evidence="1">Uncharacterized protein</fullName>
    </submittedName>
</protein>
<organism evidence="1">
    <name type="scientific">marine sediment metagenome</name>
    <dbReference type="NCBI Taxonomy" id="412755"/>
    <lineage>
        <taxon>unclassified sequences</taxon>
        <taxon>metagenomes</taxon>
        <taxon>ecological metagenomes</taxon>
    </lineage>
</organism>
<sequence>MEYLEHEKLQKVKDKSQVIGEFLDWLTDEKAITFCKWQEDEEEIAEGTGYYPIYTDTNKLLAEFFEIDLDKLEKEKVDMLETFRRQNK</sequence>
<reference evidence="1" key="1">
    <citation type="journal article" date="2015" name="Nature">
        <title>Complex archaea that bridge the gap between prokaryotes and eukaryotes.</title>
        <authorList>
            <person name="Spang A."/>
            <person name="Saw J.H."/>
            <person name="Jorgensen S.L."/>
            <person name="Zaremba-Niedzwiedzka K."/>
            <person name="Martijn J."/>
            <person name="Lind A.E."/>
            <person name="van Eijk R."/>
            <person name="Schleper C."/>
            <person name="Guy L."/>
            <person name="Ettema T.J."/>
        </authorList>
    </citation>
    <scope>NUCLEOTIDE SEQUENCE</scope>
</reference>
<name>A0A0F8YEU8_9ZZZZ</name>
<dbReference type="AlphaFoldDB" id="A0A0F8YEU8"/>
<evidence type="ECO:0000313" key="1">
    <source>
        <dbReference type="EMBL" id="KKK79948.1"/>
    </source>
</evidence>